<evidence type="ECO:0000313" key="2">
    <source>
        <dbReference type="EMBL" id="KAJ3832140.1"/>
    </source>
</evidence>
<dbReference type="EMBL" id="MU807063">
    <property type="protein sequence ID" value="KAJ3832140.1"/>
    <property type="molecule type" value="Genomic_DNA"/>
</dbReference>
<feature type="region of interest" description="Disordered" evidence="1">
    <location>
        <begin position="46"/>
        <end position="68"/>
    </location>
</feature>
<reference evidence="2" key="1">
    <citation type="submission" date="2022-08" db="EMBL/GenBank/DDBJ databases">
        <authorList>
            <consortium name="DOE Joint Genome Institute"/>
            <person name="Min B."/>
            <person name="Riley R."/>
            <person name="Sierra-Patev S."/>
            <person name="Naranjo-Ortiz M."/>
            <person name="Looney B."/>
            <person name="Konkel Z."/>
            <person name="Slot J.C."/>
            <person name="Sakamoto Y."/>
            <person name="Steenwyk J.L."/>
            <person name="Rokas A."/>
            <person name="Carro J."/>
            <person name="Camarero S."/>
            <person name="Ferreira P."/>
            <person name="Molpeceres G."/>
            <person name="Ruiz-Duenas F.J."/>
            <person name="Serrano A."/>
            <person name="Henrissat B."/>
            <person name="Drula E."/>
            <person name="Hughes K.W."/>
            <person name="Mata J.L."/>
            <person name="Ishikawa N.K."/>
            <person name="Vargas-Isla R."/>
            <person name="Ushijima S."/>
            <person name="Smith C.A."/>
            <person name="Ahrendt S."/>
            <person name="Andreopoulos W."/>
            <person name="He G."/>
            <person name="Labutti K."/>
            <person name="Lipzen A."/>
            <person name="Ng V."/>
            <person name="Sandor L."/>
            <person name="Barry K."/>
            <person name="Martinez A.T."/>
            <person name="Xiao Y."/>
            <person name="Gibbons J.G."/>
            <person name="Terashima K."/>
            <person name="Hibbett D.S."/>
            <person name="Grigoriev I.V."/>
        </authorList>
    </citation>
    <scope>NUCLEOTIDE SEQUENCE</scope>
    <source>
        <strain evidence="2">TFB9207</strain>
    </source>
</reference>
<dbReference type="Proteomes" id="UP001163846">
    <property type="component" value="Unassembled WGS sequence"/>
</dbReference>
<dbReference type="EMBL" id="MU806366">
    <property type="protein sequence ID" value="KAJ3835893.1"/>
    <property type="molecule type" value="Genomic_DNA"/>
</dbReference>
<proteinExistence type="predicted"/>
<evidence type="ECO:0000313" key="4">
    <source>
        <dbReference type="Proteomes" id="UP001163846"/>
    </source>
</evidence>
<protein>
    <recommendedName>
        <fullName evidence="5">DDE Tnp4 domain-containing protein</fullName>
    </recommendedName>
</protein>
<sequence>FGAFKRRFKILHHPPEFPIETQARFVLALASLFNFIRTWDPSDIDLEDTDEEPHDLDHGYGGNHRHMEDDVEADPIFGGVSNEETQRATIRRDEIAQKMWEEYCRY</sequence>
<dbReference type="AlphaFoldDB" id="A0AA38U5T1"/>
<name>A0AA38U5T1_9AGAR</name>
<accession>A0AA38U5T1</accession>
<comment type="caution">
    <text evidence="2">The sequence shown here is derived from an EMBL/GenBank/DDBJ whole genome shotgun (WGS) entry which is preliminary data.</text>
</comment>
<evidence type="ECO:0000313" key="3">
    <source>
        <dbReference type="EMBL" id="KAJ3835893.1"/>
    </source>
</evidence>
<evidence type="ECO:0000256" key="1">
    <source>
        <dbReference type="SAM" id="MobiDB-lite"/>
    </source>
</evidence>
<feature type="non-terminal residue" evidence="2">
    <location>
        <position position="106"/>
    </location>
</feature>
<feature type="non-terminal residue" evidence="2">
    <location>
        <position position="1"/>
    </location>
</feature>
<organism evidence="2 4">
    <name type="scientific">Lentinula raphanica</name>
    <dbReference type="NCBI Taxonomy" id="153919"/>
    <lineage>
        <taxon>Eukaryota</taxon>
        <taxon>Fungi</taxon>
        <taxon>Dikarya</taxon>
        <taxon>Basidiomycota</taxon>
        <taxon>Agaricomycotina</taxon>
        <taxon>Agaricomycetes</taxon>
        <taxon>Agaricomycetidae</taxon>
        <taxon>Agaricales</taxon>
        <taxon>Marasmiineae</taxon>
        <taxon>Omphalotaceae</taxon>
        <taxon>Lentinula</taxon>
    </lineage>
</organism>
<evidence type="ECO:0008006" key="5">
    <source>
        <dbReference type="Google" id="ProtNLM"/>
    </source>
</evidence>
<keyword evidence="4" id="KW-1185">Reference proteome</keyword>
<gene>
    <name evidence="3" type="ORF">F5878DRAFT_495632</name>
    <name evidence="2" type="ORF">F5878DRAFT_497032</name>
</gene>